<dbReference type="Pfam" id="PF00550">
    <property type="entry name" value="PP-binding"/>
    <property type="match status" value="1"/>
</dbReference>
<dbReference type="InterPro" id="IPR001242">
    <property type="entry name" value="Condensation_dom"/>
</dbReference>
<feature type="non-terminal residue" evidence="7">
    <location>
        <position position="1"/>
    </location>
</feature>
<evidence type="ECO:0000256" key="2">
    <source>
        <dbReference type="ARBA" id="ARBA00022553"/>
    </source>
</evidence>
<evidence type="ECO:0000256" key="3">
    <source>
        <dbReference type="ARBA" id="ARBA00022598"/>
    </source>
</evidence>
<feature type="compositionally biased region" description="Polar residues" evidence="5">
    <location>
        <begin position="846"/>
        <end position="856"/>
    </location>
</feature>
<dbReference type="InterPro" id="IPR023213">
    <property type="entry name" value="CAT-like_dom_sf"/>
</dbReference>
<dbReference type="Gene3D" id="1.10.1200.10">
    <property type="entry name" value="ACP-like"/>
    <property type="match status" value="1"/>
</dbReference>
<feature type="compositionally biased region" description="Low complexity" evidence="5">
    <location>
        <begin position="676"/>
        <end position="690"/>
    </location>
</feature>
<feature type="region of interest" description="Disordered" evidence="5">
    <location>
        <begin position="329"/>
        <end position="357"/>
    </location>
</feature>
<feature type="region of interest" description="Disordered" evidence="5">
    <location>
        <begin position="670"/>
        <end position="690"/>
    </location>
</feature>
<keyword evidence="1" id="KW-0596">Phosphopantetheine</keyword>
<sequence length="950" mass="102548">LTWATVAGGRRYLVLSLAHALYDGWSLGLLYRDVEAAYAGGGSRLARHADYAEFLEEAVLGASSSPASAQFWAQFLADAPSTLIQPDQGGGEQQQQRAHVVRAEKPCSVATTRLRSFCRDNAVSLHALGQACWAAVLASWTGSLDVTFGVVLAGRDSETAQSLRFPTMNTVAMRHVLYGSVQTWLRYVQDNVASVLPFQHFPLREALKRRGARQGRGQGSPLFNSLFIHQGRSSPPPPVHSGAGMLMRSTGEGEASIDYPVCVEMEATDDDATLVWRLACDARYLSSRDAHEVLERLDLVVRYLVDSPTADVLHFAAGERVSICGLPAASTRNRTPDSESRRNQGGPLVRDTQETDEWSETEATIRSVLAQVAAVDPYSVRREHTIYHLGLDSISAIKVASLLRRSGVSLTVRQLLGAQSISDMARLAGERAADPRRTATGRSLSALSPTMPLQGVDVQAAVRKTGVDAAQIQQVLPATPMQVHMLSVWQNTAGAVFFPAFRFSLAGVSSLDTIVAAWSRLRAETPILRTCFAATASRQVPWLQLVLHPREDTDFSVENGVVYLSGDPRALRQPLVSLAVVRRDGARWLLSLRIHHALYDGFSLPILMDRFRALCAEGGSSAVDVADSSTASTDAWKRLLALHADDARVAARRQFWTRYLDGMEAPALFPPRDGARSSGSSSSIDGDDVAAAAAEQTGRTEYLRRGALSASSSSRVQSWCAERGTSLQALCLAACSRRLARRLRGGAADAVEDVVLGVYWANRHLLDDLERLPYPTLCLAPLRVRRPLHDRLATVAARIQEDINRISLSPDVLVGLWEIQDWTGVALDCFVNFLPTGSDNGGGGESSQTSGITIQSLDGPAEGRGARDGETGNGPASGSAQLTTAAPWLSENPVRDAYPDAVDIEAAVTDTGIDIGVFGPERLVGREDAARLTSGLVELLEDLEGTDTIF</sequence>
<dbReference type="InterPro" id="IPR006162">
    <property type="entry name" value="Ppantetheine_attach_site"/>
</dbReference>
<protein>
    <recommendedName>
        <fullName evidence="6">Carrier domain-containing protein</fullName>
    </recommendedName>
</protein>
<dbReference type="PANTHER" id="PTHR45527">
    <property type="entry name" value="NONRIBOSOMAL PEPTIDE SYNTHETASE"/>
    <property type="match status" value="1"/>
</dbReference>
<evidence type="ECO:0000313" key="8">
    <source>
        <dbReference type="Proteomes" id="UP001586593"/>
    </source>
</evidence>
<dbReference type="PANTHER" id="PTHR45527:SF11">
    <property type="entry name" value="NONRIBOSOMAL PEPTIDE SYNTHETASE 5"/>
    <property type="match status" value="1"/>
</dbReference>
<reference evidence="7 8" key="1">
    <citation type="journal article" date="2024" name="Commun. Biol.">
        <title>Comparative genomic analysis of thermophilic fungi reveals convergent evolutionary adaptations and gene losses.</title>
        <authorList>
            <person name="Steindorff A.S."/>
            <person name="Aguilar-Pontes M.V."/>
            <person name="Robinson A.J."/>
            <person name="Andreopoulos B."/>
            <person name="LaButti K."/>
            <person name="Kuo A."/>
            <person name="Mondo S."/>
            <person name="Riley R."/>
            <person name="Otillar R."/>
            <person name="Haridas S."/>
            <person name="Lipzen A."/>
            <person name="Grimwood J."/>
            <person name="Schmutz J."/>
            <person name="Clum A."/>
            <person name="Reid I.D."/>
            <person name="Moisan M.C."/>
            <person name="Butler G."/>
            <person name="Nguyen T.T.M."/>
            <person name="Dewar K."/>
            <person name="Conant G."/>
            <person name="Drula E."/>
            <person name="Henrissat B."/>
            <person name="Hansel C."/>
            <person name="Singer S."/>
            <person name="Hutchinson M.I."/>
            <person name="de Vries R.P."/>
            <person name="Natvig D.O."/>
            <person name="Powell A.J."/>
            <person name="Tsang A."/>
            <person name="Grigoriev I.V."/>
        </authorList>
    </citation>
    <scope>NUCLEOTIDE SEQUENCE [LARGE SCALE GENOMIC DNA]</scope>
    <source>
        <strain evidence="7 8">ATCC 24622</strain>
    </source>
</reference>
<evidence type="ECO:0000313" key="7">
    <source>
        <dbReference type="EMBL" id="KAL1848376.1"/>
    </source>
</evidence>
<evidence type="ECO:0000256" key="5">
    <source>
        <dbReference type="SAM" id="MobiDB-lite"/>
    </source>
</evidence>
<accession>A0ABR3VYF8</accession>
<evidence type="ECO:0000259" key="6">
    <source>
        <dbReference type="PROSITE" id="PS50075"/>
    </source>
</evidence>
<dbReference type="EMBL" id="JAZHXJ010000923">
    <property type="protein sequence ID" value="KAL1848376.1"/>
    <property type="molecule type" value="Genomic_DNA"/>
</dbReference>
<feature type="domain" description="Carrier" evidence="6">
    <location>
        <begin position="356"/>
        <end position="432"/>
    </location>
</feature>
<comment type="similarity">
    <text evidence="4">Belongs to the NRP synthetase family.</text>
</comment>
<keyword evidence="3" id="KW-0436">Ligase</keyword>
<dbReference type="Pfam" id="PF00668">
    <property type="entry name" value="Condensation"/>
    <property type="match status" value="2"/>
</dbReference>
<keyword evidence="2" id="KW-0597">Phosphoprotein</keyword>
<dbReference type="SUPFAM" id="SSF47336">
    <property type="entry name" value="ACP-like"/>
    <property type="match status" value="1"/>
</dbReference>
<dbReference type="Proteomes" id="UP001586593">
    <property type="component" value="Unassembled WGS sequence"/>
</dbReference>
<dbReference type="PROSITE" id="PS50075">
    <property type="entry name" value="CARRIER"/>
    <property type="match status" value="1"/>
</dbReference>
<dbReference type="Gene3D" id="3.30.559.30">
    <property type="entry name" value="Nonribosomal peptide synthetase, condensation domain"/>
    <property type="match status" value="2"/>
</dbReference>
<dbReference type="PROSITE" id="PS00012">
    <property type="entry name" value="PHOSPHOPANTETHEINE"/>
    <property type="match status" value="1"/>
</dbReference>
<proteinExistence type="inferred from homology"/>
<evidence type="ECO:0000256" key="1">
    <source>
        <dbReference type="ARBA" id="ARBA00022450"/>
    </source>
</evidence>
<gene>
    <name evidence="7" type="ORF">VTK73DRAFT_10130</name>
</gene>
<feature type="region of interest" description="Disordered" evidence="5">
    <location>
        <begin position="840"/>
        <end position="890"/>
    </location>
</feature>
<comment type="caution">
    <text evidence="7">The sequence shown here is derived from an EMBL/GenBank/DDBJ whole genome shotgun (WGS) entry which is preliminary data.</text>
</comment>
<dbReference type="Gene3D" id="3.30.559.10">
    <property type="entry name" value="Chloramphenicol acetyltransferase-like domain"/>
    <property type="match status" value="2"/>
</dbReference>
<organism evidence="7 8">
    <name type="scientific">Phialemonium thermophilum</name>
    <dbReference type="NCBI Taxonomy" id="223376"/>
    <lineage>
        <taxon>Eukaryota</taxon>
        <taxon>Fungi</taxon>
        <taxon>Dikarya</taxon>
        <taxon>Ascomycota</taxon>
        <taxon>Pezizomycotina</taxon>
        <taxon>Sordariomycetes</taxon>
        <taxon>Sordariomycetidae</taxon>
        <taxon>Cephalothecales</taxon>
        <taxon>Cephalothecaceae</taxon>
        <taxon>Phialemonium</taxon>
    </lineage>
</organism>
<feature type="compositionally biased region" description="Polar residues" evidence="5">
    <location>
        <begin position="874"/>
        <end position="884"/>
    </location>
</feature>
<dbReference type="InterPro" id="IPR009081">
    <property type="entry name" value="PP-bd_ACP"/>
</dbReference>
<name>A0ABR3VYF8_9PEZI</name>
<keyword evidence="8" id="KW-1185">Reference proteome</keyword>
<dbReference type="SUPFAM" id="SSF52777">
    <property type="entry name" value="CoA-dependent acyltransferases"/>
    <property type="match status" value="4"/>
</dbReference>
<dbReference type="InterPro" id="IPR036736">
    <property type="entry name" value="ACP-like_sf"/>
</dbReference>
<evidence type="ECO:0000256" key="4">
    <source>
        <dbReference type="ARBA" id="ARBA00029454"/>
    </source>
</evidence>